<keyword evidence="1" id="KW-1185">Reference proteome</keyword>
<reference evidence="2" key="1">
    <citation type="submission" date="2022-11" db="UniProtKB">
        <authorList>
            <consortium name="WormBaseParasite"/>
        </authorList>
    </citation>
    <scope>IDENTIFICATION</scope>
</reference>
<proteinExistence type="predicted"/>
<dbReference type="WBParaSite" id="PDA_v2.g7203.t1">
    <property type="protein sequence ID" value="PDA_v2.g7203.t1"/>
    <property type="gene ID" value="PDA_v2.g7203"/>
</dbReference>
<evidence type="ECO:0000313" key="1">
    <source>
        <dbReference type="Proteomes" id="UP000887578"/>
    </source>
</evidence>
<protein>
    <submittedName>
        <fullName evidence="2">Uncharacterized protein</fullName>
    </submittedName>
</protein>
<dbReference type="Proteomes" id="UP000887578">
    <property type="component" value="Unplaced"/>
</dbReference>
<name>A0A914QU53_9BILA</name>
<organism evidence="1 2">
    <name type="scientific">Panagrolaimus davidi</name>
    <dbReference type="NCBI Taxonomy" id="227884"/>
    <lineage>
        <taxon>Eukaryota</taxon>
        <taxon>Metazoa</taxon>
        <taxon>Ecdysozoa</taxon>
        <taxon>Nematoda</taxon>
        <taxon>Chromadorea</taxon>
        <taxon>Rhabditida</taxon>
        <taxon>Tylenchina</taxon>
        <taxon>Panagrolaimomorpha</taxon>
        <taxon>Panagrolaimoidea</taxon>
        <taxon>Panagrolaimidae</taxon>
        <taxon>Panagrolaimus</taxon>
    </lineage>
</organism>
<evidence type="ECO:0000313" key="2">
    <source>
        <dbReference type="WBParaSite" id="PDA_v2.g7203.t1"/>
    </source>
</evidence>
<sequence>MMIKEPDSILIFMRNRICVYEKSDVLKLYRMKNVYFRITSFEIDSKISSEDFLRHLTLTTRRLICMYSEITPKIELAEILGKVRNIEQLVLTRYNTVIQKDWPQNLLKYIDGQNLKRFSFQIDSLDFNVGDLVSVMTVSPFFAPYHLD</sequence>
<accession>A0A914QU53</accession>
<dbReference type="AlphaFoldDB" id="A0A914QU53"/>